<comment type="caution">
    <text evidence="2">The sequence shown here is derived from an EMBL/GenBank/DDBJ whole genome shotgun (WGS) entry which is preliminary data.</text>
</comment>
<dbReference type="OrthoDB" id="2100592at2759"/>
<gene>
    <name evidence="2" type="ORF">PHYPSEUDO_011747</name>
</gene>
<organism evidence="2 3">
    <name type="scientific">Phytophthora pseudosyringae</name>
    <dbReference type="NCBI Taxonomy" id="221518"/>
    <lineage>
        <taxon>Eukaryota</taxon>
        <taxon>Sar</taxon>
        <taxon>Stramenopiles</taxon>
        <taxon>Oomycota</taxon>
        <taxon>Peronosporomycetes</taxon>
        <taxon>Peronosporales</taxon>
        <taxon>Peronosporaceae</taxon>
        <taxon>Phytophthora</taxon>
    </lineage>
</organism>
<evidence type="ECO:0000313" key="3">
    <source>
        <dbReference type="Proteomes" id="UP000694044"/>
    </source>
</evidence>
<keyword evidence="1" id="KW-0472">Membrane</keyword>
<dbReference type="EMBL" id="JAGDFM010000535">
    <property type="protein sequence ID" value="KAG7377377.1"/>
    <property type="molecule type" value="Genomic_DNA"/>
</dbReference>
<reference evidence="2" key="1">
    <citation type="submission" date="2021-02" db="EMBL/GenBank/DDBJ databases">
        <authorList>
            <person name="Palmer J.M."/>
        </authorList>
    </citation>
    <scope>NUCLEOTIDE SEQUENCE</scope>
    <source>
        <strain evidence="2">SCRP734</strain>
    </source>
</reference>
<feature type="transmembrane region" description="Helical" evidence="1">
    <location>
        <begin position="24"/>
        <end position="46"/>
    </location>
</feature>
<proteinExistence type="predicted"/>
<evidence type="ECO:0008006" key="4">
    <source>
        <dbReference type="Google" id="ProtNLM"/>
    </source>
</evidence>
<evidence type="ECO:0000313" key="2">
    <source>
        <dbReference type="EMBL" id="KAG7377377.1"/>
    </source>
</evidence>
<dbReference type="AlphaFoldDB" id="A0A8T1V7U7"/>
<protein>
    <recommendedName>
        <fullName evidence="4">Glycosyl transferase family 1 domain-containing protein</fullName>
    </recommendedName>
</protein>
<accession>A0A8T1V7U7</accession>
<keyword evidence="1" id="KW-0812">Transmembrane</keyword>
<sequence>MRRSVVAPRCAFTGIQKPTASSKLAWLASLPLLLCFPLAFGVWAIWEGFSMTMSSLTVLDPVQRILRDTEAISPVVVSDEDPLSAGTTFYPDSVFEQDWTRRIKVEEILHRSELHSGCVTHKESVVPWTYGFTGNNDSANHQLLINQSDSDLLAKLRECPDIDIFLPGSIRGFGYCEDATSYTYFLKTRMLPRWVFDIRFEDVSRNRSVTYHELCPNTPMLFFNHYWEGVPDAPDWPADKPLWLMPNAEMYELDSEHYWRADVVLCKTAVCTRYLRKWYFQEGNPRDTRVIYTRHTTTNLALTVQDGLGKTIEVPAKNFSDVAFLHIVGTSIQKGTRQVLDCWLSRPDFPTLDIYVDKDLYDSAFNDYDSRVNDSQNIRVHTGRLSPQEIGKVIAQGRYFLCPSLMEGYGHYINQARSSNAFIFTTNVAPMNELITPSSGTLITARTGAYGEQFLGGVSPKHHALRNVSGLVADFSSTALCEAVSTTLANSTLSQLQSHANRAHQQYYFDTVFFAHKMQALRDFSRAQSHPRYNHHYMRS</sequence>
<keyword evidence="3" id="KW-1185">Reference proteome</keyword>
<name>A0A8T1V7U7_9STRA</name>
<dbReference type="Proteomes" id="UP000694044">
    <property type="component" value="Unassembled WGS sequence"/>
</dbReference>
<evidence type="ECO:0000256" key="1">
    <source>
        <dbReference type="SAM" id="Phobius"/>
    </source>
</evidence>
<keyword evidence="1" id="KW-1133">Transmembrane helix</keyword>